<name>A0A5B6VUA5_9ROSI</name>
<reference evidence="2" key="1">
    <citation type="journal article" date="2019" name="Plant Biotechnol. J.">
        <title>Genome sequencing of the Australian wild diploid species Gossypium australe highlights disease resistance and delayed gland morphogenesis.</title>
        <authorList>
            <person name="Cai Y."/>
            <person name="Cai X."/>
            <person name="Wang Q."/>
            <person name="Wang P."/>
            <person name="Zhang Y."/>
            <person name="Cai C."/>
            <person name="Xu Y."/>
            <person name="Wang K."/>
            <person name="Zhou Z."/>
            <person name="Wang C."/>
            <person name="Geng S."/>
            <person name="Li B."/>
            <person name="Dong Q."/>
            <person name="Hou Y."/>
            <person name="Wang H."/>
            <person name="Ai P."/>
            <person name="Liu Z."/>
            <person name="Yi F."/>
            <person name="Sun M."/>
            <person name="An G."/>
            <person name="Cheng J."/>
            <person name="Zhang Y."/>
            <person name="Shi Q."/>
            <person name="Xie Y."/>
            <person name="Shi X."/>
            <person name="Chang Y."/>
            <person name="Huang F."/>
            <person name="Chen Y."/>
            <person name="Hong S."/>
            <person name="Mi L."/>
            <person name="Sun Q."/>
            <person name="Zhang L."/>
            <person name="Zhou B."/>
            <person name="Peng R."/>
            <person name="Zhang X."/>
            <person name="Liu F."/>
        </authorList>
    </citation>
    <scope>NUCLEOTIDE SEQUENCE [LARGE SCALE GENOMIC DNA]</scope>
    <source>
        <strain evidence="2">cv. PA1801</strain>
    </source>
</reference>
<gene>
    <name evidence="1" type="ORF">EPI10_023209</name>
</gene>
<dbReference type="Proteomes" id="UP000325315">
    <property type="component" value="Unassembled WGS sequence"/>
</dbReference>
<protein>
    <submittedName>
        <fullName evidence="1">Uncharacterized protein</fullName>
    </submittedName>
</protein>
<keyword evidence="2" id="KW-1185">Reference proteome</keyword>
<comment type="caution">
    <text evidence="1">The sequence shown here is derived from an EMBL/GenBank/DDBJ whole genome shotgun (WGS) entry which is preliminary data.</text>
</comment>
<organism evidence="1 2">
    <name type="scientific">Gossypium australe</name>
    <dbReference type="NCBI Taxonomy" id="47621"/>
    <lineage>
        <taxon>Eukaryota</taxon>
        <taxon>Viridiplantae</taxon>
        <taxon>Streptophyta</taxon>
        <taxon>Embryophyta</taxon>
        <taxon>Tracheophyta</taxon>
        <taxon>Spermatophyta</taxon>
        <taxon>Magnoliopsida</taxon>
        <taxon>eudicotyledons</taxon>
        <taxon>Gunneridae</taxon>
        <taxon>Pentapetalae</taxon>
        <taxon>rosids</taxon>
        <taxon>malvids</taxon>
        <taxon>Malvales</taxon>
        <taxon>Malvaceae</taxon>
        <taxon>Malvoideae</taxon>
        <taxon>Gossypium</taxon>
    </lineage>
</organism>
<accession>A0A5B6VUA5</accession>
<evidence type="ECO:0000313" key="1">
    <source>
        <dbReference type="EMBL" id="KAA3472761.1"/>
    </source>
</evidence>
<evidence type="ECO:0000313" key="2">
    <source>
        <dbReference type="Proteomes" id="UP000325315"/>
    </source>
</evidence>
<dbReference type="AlphaFoldDB" id="A0A5B6VUA5"/>
<sequence length="87" mass="10069">MQWQTLSAKLQAHLKLRAQASLGALHLRAHLKLRVQPSCKLIKASFTPPPPFIFARENFHISVVKMKKICGKFFIQIENHHRCELIQ</sequence>
<dbReference type="EMBL" id="SMMG02000005">
    <property type="protein sequence ID" value="KAA3472761.1"/>
    <property type="molecule type" value="Genomic_DNA"/>
</dbReference>
<proteinExistence type="predicted"/>